<accession>K7R3F4</accession>
<dbReference type="HOGENOM" id="CLU_1651364_0_0_0"/>
<evidence type="ECO:0000256" key="1">
    <source>
        <dbReference type="SAM" id="SignalP"/>
    </source>
</evidence>
<dbReference type="OrthoDB" id="33426at2"/>
<dbReference type="eggNOG" id="ENOG5030PUF">
    <property type="taxonomic scope" value="Bacteria"/>
</dbReference>
<dbReference type="AlphaFoldDB" id="K7R3F4"/>
<keyword evidence="1" id="KW-0732">Signal</keyword>
<dbReference type="STRING" id="751945.Theos_0354"/>
<proteinExistence type="predicted"/>
<reference evidence="2 3" key="1">
    <citation type="journal article" date="2013" name="Genome Announc.">
        <title>Whole Genome Sequencing of Thermus oshimai JL-2 and Thermus thermophilus JL-18, Incomplete Denitrifiers from the United States Great Basin.</title>
        <authorList>
            <person name="Murugapiran S.K."/>
            <person name="Huntemann M."/>
            <person name="Wei C.L."/>
            <person name="Han J."/>
            <person name="Detter J.C."/>
            <person name="Han C.S."/>
            <person name="Erkkila T.H."/>
            <person name="Teshima H."/>
            <person name="Chen A."/>
            <person name="Kyrpides N."/>
            <person name="Mavrommatis K."/>
            <person name="Markowitz V."/>
            <person name="Szeto E."/>
            <person name="Ivanova N."/>
            <person name="Pagani I."/>
            <person name="Lam J."/>
            <person name="McDonald A.I."/>
            <person name="Dodsworth J.A."/>
            <person name="Pati A."/>
            <person name="Goodwin L."/>
            <person name="Peters L."/>
            <person name="Pitluck S."/>
            <person name="Woyke T."/>
            <person name="Hedlund B.P."/>
        </authorList>
    </citation>
    <scope>NUCLEOTIDE SEQUENCE</scope>
    <source>
        <strain evidence="2 3">JL-2</strain>
    </source>
</reference>
<feature type="chain" id="PRO_5003909964" evidence="1">
    <location>
        <begin position="20"/>
        <end position="135"/>
    </location>
</feature>
<sequence length="135" mass="14821">MRAWAFLLPFLLLAPPAFGQGPGEVLARCALLLKGLEVQALYREEGVTLVLLGRGRPYLLLALEGGRPLPYAGPLRGRPLGRRPLPFLPELTLARRVLLLEGEYRCLVLHRGRVVGVLRLDPSLEPIPLEPPPGP</sequence>
<keyword evidence="3" id="KW-1185">Reference proteome</keyword>
<dbReference type="RefSeq" id="WP_016328626.1">
    <property type="nucleotide sequence ID" value="NC_019386.1"/>
</dbReference>
<dbReference type="EMBL" id="CP003249">
    <property type="protein sequence ID" value="AFV75429.1"/>
    <property type="molecule type" value="Genomic_DNA"/>
</dbReference>
<gene>
    <name evidence="2" type="ORF">Theos_0354</name>
</gene>
<dbReference type="Proteomes" id="UP000000211">
    <property type="component" value="Chromosome"/>
</dbReference>
<dbReference type="PATRIC" id="fig|751945.3.peg.344"/>
<protein>
    <submittedName>
        <fullName evidence="2">Uncharacterized protein</fullName>
    </submittedName>
</protein>
<name>K7R3F4_THEOS</name>
<feature type="signal peptide" evidence="1">
    <location>
        <begin position="1"/>
        <end position="19"/>
    </location>
</feature>
<organism evidence="2 3">
    <name type="scientific">Thermus oshimai JL-2</name>
    <dbReference type="NCBI Taxonomy" id="751945"/>
    <lineage>
        <taxon>Bacteria</taxon>
        <taxon>Thermotogati</taxon>
        <taxon>Deinococcota</taxon>
        <taxon>Deinococci</taxon>
        <taxon>Thermales</taxon>
        <taxon>Thermaceae</taxon>
        <taxon>Thermus</taxon>
    </lineage>
</organism>
<evidence type="ECO:0000313" key="2">
    <source>
        <dbReference type="EMBL" id="AFV75429.1"/>
    </source>
</evidence>
<evidence type="ECO:0000313" key="3">
    <source>
        <dbReference type="Proteomes" id="UP000000211"/>
    </source>
</evidence>
<dbReference type="KEGG" id="tos:Theos_0354"/>